<protein>
    <submittedName>
        <fullName evidence="2">Flagellar protein FlbD</fullName>
    </submittedName>
</protein>
<sequence length="80" mass="8438">MNPDLMERIEATPDTVVSLVDGTKHVVIEDVDQVVALVRHFRASVVALAQHMEVQPASVGPDPGSAPAPGLRLVTRSGGE</sequence>
<keyword evidence="2" id="KW-0969">Cilium</keyword>
<proteinExistence type="predicted"/>
<dbReference type="KEGG" id="euz:DVS28_a1164"/>
<feature type="region of interest" description="Disordered" evidence="1">
    <location>
        <begin position="56"/>
        <end position="80"/>
    </location>
</feature>
<accession>A0A346XUG7</accession>
<gene>
    <name evidence="2" type="ORF">DVS28_a1164</name>
</gene>
<keyword evidence="2" id="KW-0966">Cell projection</keyword>
<keyword evidence="3" id="KW-1185">Reference proteome</keyword>
<evidence type="ECO:0000313" key="3">
    <source>
        <dbReference type="Proteomes" id="UP000264006"/>
    </source>
</evidence>
<dbReference type="EMBL" id="CP031165">
    <property type="protein sequence ID" value="AXV05864.1"/>
    <property type="molecule type" value="Genomic_DNA"/>
</dbReference>
<dbReference type="Pfam" id="PF06289">
    <property type="entry name" value="FlbD"/>
    <property type="match status" value="1"/>
</dbReference>
<dbReference type="PANTHER" id="PTHR39185">
    <property type="entry name" value="SWARMING MOTILITY PROTEIN SWRD"/>
    <property type="match status" value="1"/>
</dbReference>
<dbReference type="InterPro" id="IPR009384">
    <property type="entry name" value="SwrD-like"/>
</dbReference>
<name>A0A346XUG7_9ACTN</name>
<evidence type="ECO:0000256" key="1">
    <source>
        <dbReference type="SAM" id="MobiDB-lite"/>
    </source>
</evidence>
<keyword evidence="2" id="KW-0282">Flagellum</keyword>
<reference evidence="2 3" key="1">
    <citation type="submission" date="2018-09" db="EMBL/GenBank/DDBJ databases">
        <title>Complete genome sequence of Euzebya sp. DY32-46 isolated from seawater of Pacific Ocean.</title>
        <authorList>
            <person name="Xu L."/>
            <person name="Wu Y.-H."/>
            <person name="Xu X.-W."/>
        </authorList>
    </citation>
    <scope>NUCLEOTIDE SEQUENCE [LARGE SCALE GENOMIC DNA]</scope>
    <source>
        <strain evidence="2 3">DY32-46</strain>
    </source>
</reference>
<organism evidence="2 3">
    <name type="scientific">Euzebya pacifica</name>
    <dbReference type="NCBI Taxonomy" id="1608957"/>
    <lineage>
        <taxon>Bacteria</taxon>
        <taxon>Bacillati</taxon>
        <taxon>Actinomycetota</taxon>
        <taxon>Nitriliruptoria</taxon>
        <taxon>Euzebyales</taxon>
    </lineage>
</organism>
<dbReference type="PANTHER" id="PTHR39185:SF1">
    <property type="entry name" value="SWARMING MOTILITY PROTEIN SWRD"/>
    <property type="match status" value="1"/>
</dbReference>
<dbReference type="AlphaFoldDB" id="A0A346XUG7"/>
<dbReference type="Proteomes" id="UP000264006">
    <property type="component" value="Chromosome"/>
</dbReference>
<evidence type="ECO:0000313" key="2">
    <source>
        <dbReference type="EMBL" id="AXV05864.1"/>
    </source>
</evidence>